<feature type="compositionally biased region" description="Low complexity" evidence="1">
    <location>
        <begin position="26"/>
        <end position="35"/>
    </location>
</feature>
<accession>A0AAD6MS79</accession>
<name>A0AAD6MS79_9EURO</name>
<dbReference type="AlphaFoldDB" id="A0AAD6MS79"/>
<dbReference type="Proteomes" id="UP001215712">
    <property type="component" value="Unassembled WGS sequence"/>
</dbReference>
<evidence type="ECO:0000313" key="3">
    <source>
        <dbReference type="Proteomes" id="UP001215712"/>
    </source>
</evidence>
<sequence length="72" mass="7903">MGGYGGSRAYKAEDYIPARIPEAYNNNDLSDDLNLPPDPDVVGTLLPSPNVPSLCYRDIATLLDRFDRSQST</sequence>
<organism evidence="2 3">
    <name type="scientific">Penicillium malachiteum</name>
    <dbReference type="NCBI Taxonomy" id="1324776"/>
    <lineage>
        <taxon>Eukaryota</taxon>
        <taxon>Fungi</taxon>
        <taxon>Dikarya</taxon>
        <taxon>Ascomycota</taxon>
        <taxon>Pezizomycotina</taxon>
        <taxon>Eurotiomycetes</taxon>
        <taxon>Eurotiomycetidae</taxon>
        <taxon>Eurotiales</taxon>
        <taxon>Aspergillaceae</taxon>
        <taxon>Penicillium</taxon>
    </lineage>
</organism>
<feature type="region of interest" description="Disordered" evidence="1">
    <location>
        <begin position="26"/>
        <end position="47"/>
    </location>
</feature>
<reference evidence="2" key="1">
    <citation type="journal article" date="2023" name="IMA Fungus">
        <title>Comparative genomic study of the Penicillium genus elucidates a diverse pangenome and 15 lateral gene transfer events.</title>
        <authorList>
            <person name="Petersen C."/>
            <person name="Sorensen T."/>
            <person name="Nielsen M.R."/>
            <person name="Sondergaard T.E."/>
            <person name="Sorensen J.L."/>
            <person name="Fitzpatrick D.A."/>
            <person name="Frisvad J.C."/>
            <person name="Nielsen K.L."/>
        </authorList>
    </citation>
    <scope>NUCLEOTIDE SEQUENCE</scope>
    <source>
        <strain evidence="2">IBT 17514</strain>
    </source>
</reference>
<dbReference type="EMBL" id="JAQJAN010000018">
    <property type="protein sequence ID" value="KAJ5709656.1"/>
    <property type="molecule type" value="Genomic_DNA"/>
</dbReference>
<protein>
    <submittedName>
        <fullName evidence="2">Uncharacterized protein</fullName>
    </submittedName>
</protein>
<proteinExistence type="predicted"/>
<evidence type="ECO:0000256" key="1">
    <source>
        <dbReference type="SAM" id="MobiDB-lite"/>
    </source>
</evidence>
<comment type="caution">
    <text evidence="2">The sequence shown here is derived from an EMBL/GenBank/DDBJ whole genome shotgun (WGS) entry which is preliminary data.</text>
</comment>
<reference evidence="2" key="2">
    <citation type="submission" date="2023-01" db="EMBL/GenBank/DDBJ databases">
        <authorList>
            <person name="Petersen C."/>
        </authorList>
    </citation>
    <scope>NUCLEOTIDE SEQUENCE</scope>
    <source>
        <strain evidence="2">IBT 17514</strain>
    </source>
</reference>
<evidence type="ECO:0000313" key="2">
    <source>
        <dbReference type="EMBL" id="KAJ5709656.1"/>
    </source>
</evidence>
<gene>
    <name evidence="2" type="ORF">N7493_009947</name>
</gene>
<keyword evidence="3" id="KW-1185">Reference proteome</keyword>